<dbReference type="GO" id="GO:0016747">
    <property type="term" value="F:acyltransferase activity, transferring groups other than amino-acyl groups"/>
    <property type="evidence" value="ECO:0007669"/>
    <property type="project" value="InterPro"/>
</dbReference>
<name>A0A9X2J8E8_9GAMM</name>
<organism evidence="2 3">
    <name type="scientific">Microbulbifer okhotskensis</name>
    <dbReference type="NCBI Taxonomy" id="2926617"/>
    <lineage>
        <taxon>Bacteria</taxon>
        <taxon>Pseudomonadati</taxon>
        <taxon>Pseudomonadota</taxon>
        <taxon>Gammaproteobacteria</taxon>
        <taxon>Cellvibrionales</taxon>
        <taxon>Microbulbiferaceae</taxon>
        <taxon>Microbulbifer</taxon>
    </lineage>
</organism>
<proteinExistence type="predicted"/>
<evidence type="ECO:0000313" key="2">
    <source>
        <dbReference type="EMBL" id="MCO1336795.1"/>
    </source>
</evidence>
<dbReference type="AlphaFoldDB" id="A0A9X2J8E8"/>
<gene>
    <name evidence="2" type="ORF">MO867_20930</name>
</gene>
<dbReference type="Pfam" id="PF00583">
    <property type="entry name" value="Acetyltransf_1"/>
    <property type="match status" value="1"/>
</dbReference>
<evidence type="ECO:0000313" key="3">
    <source>
        <dbReference type="Proteomes" id="UP001139028"/>
    </source>
</evidence>
<keyword evidence="3" id="KW-1185">Reference proteome</keyword>
<comment type="caution">
    <text evidence="2">The sequence shown here is derived from an EMBL/GenBank/DDBJ whole genome shotgun (WGS) entry which is preliminary data.</text>
</comment>
<dbReference type="InterPro" id="IPR016181">
    <property type="entry name" value="Acyl_CoA_acyltransferase"/>
</dbReference>
<reference evidence="2" key="1">
    <citation type="journal article" date="2022" name="Arch. Microbiol.">
        <title>Microbulbifer okhotskensis sp. nov., isolated from a deep bottom sediment of the Okhotsk Sea.</title>
        <authorList>
            <person name="Romanenko L."/>
            <person name="Kurilenko V."/>
            <person name="Otstavnykh N."/>
            <person name="Velansky P."/>
            <person name="Isaeva M."/>
            <person name="Mikhailov V."/>
        </authorList>
    </citation>
    <scope>NUCLEOTIDE SEQUENCE</scope>
    <source>
        <strain evidence="2">OS29</strain>
    </source>
</reference>
<dbReference type="RefSeq" id="WP_252472726.1">
    <property type="nucleotide sequence ID" value="NZ_JALBWM010000198.1"/>
</dbReference>
<protein>
    <submittedName>
        <fullName evidence="2">GNAT family N-acetyltransferase</fullName>
    </submittedName>
</protein>
<dbReference type="PROSITE" id="PS51186">
    <property type="entry name" value="GNAT"/>
    <property type="match status" value="1"/>
</dbReference>
<sequence length="200" mass="22423">MSFDSSMSNEHQIELVTLGNGRRVSIRPICHSDGQLEKEMIEQLSPETRRDRFIGGSCKASQKLLELLTDNDHHVHEAFIAICTSDHAQHAAAIAHYALDLDGRACECAVVVSDDWQGLGLGRLMLQRLIDCAREQGLERIYSIESAQNKRVDTFAKSMGFTCRADSSDYTLLTYTLYLQAPLKANGFCKEEEISRINLD</sequence>
<dbReference type="Gene3D" id="3.40.630.30">
    <property type="match status" value="1"/>
</dbReference>
<dbReference type="CDD" id="cd04301">
    <property type="entry name" value="NAT_SF"/>
    <property type="match status" value="1"/>
</dbReference>
<feature type="domain" description="N-acetyltransferase" evidence="1">
    <location>
        <begin position="24"/>
        <end position="184"/>
    </location>
</feature>
<dbReference type="SUPFAM" id="SSF55729">
    <property type="entry name" value="Acyl-CoA N-acyltransferases (Nat)"/>
    <property type="match status" value="1"/>
</dbReference>
<accession>A0A9X2J8E8</accession>
<dbReference type="EMBL" id="JALBWM010000198">
    <property type="protein sequence ID" value="MCO1336795.1"/>
    <property type="molecule type" value="Genomic_DNA"/>
</dbReference>
<evidence type="ECO:0000259" key="1">
    <source>
        <dbReference type="PROSITE" id="PS51186"/>
    </source>
</evidence>
<dbReference type="Proteomes" id="UP001139028">
    <property type="component" value="Unassembled WGS sequence"/>
</dbReference>
<dbReference type="InterPro" id="IPR000182">
    <property type="entry name" value="GNAT_dom"/>
</dbReference>